<dbReference type="Pfam" id="PF03354">
    <property type="entry name" value="TerL_ATPase"/>
    <property type="match status" value="1"/>
</dbReference>
<dbReference type="InterPro" id="IPR027417">
    <property type="entry name" value="P-loop_NTPase"/>
</dbReference>
<dbReference type="AlphaFoldDB" id="A0AAU7W5J2"/>
<evidence type="ECO:0000313" key="2">
    <source>
        <dbReference type="EMBL" id="XBX82000.1"/>
    </source>
</evidence>
<feature type="domain" description="Terminase large subunit-like ATPase" evidence="1">
    <location>
        <begin position="88"/>
        <end position="243"/>
    </location>
</feature>
<protein>
    <submittedName>
        <fullName evidence="2">Terminase large subunit</fullName>
    </submittedName>
</protein>
<accession>A0AAU7W5J2</accession>
<dbReference type="RefSeq" id="WP_350348021.1">
    <property type="nucleotide sequence ID" value="NZ_CP158374.1"/>
</dbReference>
<dbReference type="InterPro" id="IPR046461">
    <property type="entry name" value="TerL_ATPase"/>
</dbReference>
<dbReference type="InterPro" id="IPR005021">
    <property type="entry name" value="Terminase_largesu-like"/>
</dbReference>
<gene>
    <name evidence="2" type="ORF">ABIQ69_15485</name>
</gene>
<dbReference type="EMBL" id="CP158374">
    <property type="protein sequence ID" value="XBX82000.1"/>
    <property type="molecule type" value="Genomic_DNA"/>
</dbReference>
<proteinExistence type="predicted"/>
<sequence length="497" mass="54397">MTVLTPAAPAPERPLWLPARFSLPLGVSPDDGFDWVGNPDSFPSHGYWLLRLVDKVWKLPDGSPIQLDVWQRWLIIAALEVYPEGHPRAGELRYRQVLVSVSRQNGKSVLGAIFGLYGLVREAGALVIGIASSAEQARIIYARLLAVIRGNKRLAAKFKRLTDTRGIQSVDGGRYEIKPSKSAAVQGLDLTVGLADELHITKRELWSDMVNGTAARRNGIVIGLTTAGDENSELLIDLYELAEDAPERFGYFIWEAPEARVPEDDETLGRYLIAASPGLACGRLDLETAISDVRGMPEADVIRYRLNRFTASTNAFITATLWASRKRKADEFPAGRPIFTIDRTPDWGFAAIVATIKHGDTTSAELVASIAKPSLSQLVNVCVDLARHQPLTFAMDWYALKDLGNELKKRGLPVWGASQGDVMNGSALLYAKLATGDLEHDGSELLNLQAPRTVRKNVGDGFRISRKDSSIEIDGIMALALGVLAAETQTDDTLQVF</sequence>
<organism evidence="2">
    <name type="scientific">Agromyces sp. G08B096</name>
    <dbReference type="NCBI Taxonomy" id="3156399"/>
    <lineage>
        <taxon>Bacteria</taxon>
        <taxon>Bacillati</taxon>
        <taxon>Actinomycetota</taxon>
        <taxon>Actinomycetes</taxon>
        <taxon>Micrococcales</taxon>
        <taxon>Microbacteriaceae</taxon>
        <taxon>Agromyces</taxon>
    </lineage>
</organism>
<dbReference type="Gene3D" id="3.40.50.300">
    <property type="entry name" value="P-loop containing nucleotide triphosphate hydrolases"/>
    <property type="match status" value="1"/>
</dbReference>
<reference evidence="2" key="1">
    <citation type="submission" date="2024-05" db="EMBL/GenBank/DDBJ databases">
        <authorList>
            <person name="Yu L."/>
        </authorList>
    </citation>
    <scope>NUCLEOTIDE SEQUENCE</scope>
    <source>
        <strain evidence="2">G08B096</strain>
    </source>
</reference>
<dbReference type="PANTHER" id="PTHR41287">
    <property type="match status" value="1"/>
</dbReference>
<name>A0AAU7W5J2_9MICO</name>
<evidence type="ECO:0000259" key="1">
    <source>
        <dbReference type="Pfam" id="PF03354"/>
    </source>
</evidence>
<dbReference type="PANTHER" id="PTHR41287:SF1">
    <property type="entry name" value="PROTEIN YMFN"/>
    <property type="match status" value="1"/>
</dbReference>